<protein>
    <submittedName>
        <fullName evidence="2">HNH endonuclease</fullName>
    </submittedName>
</protein>
<dbReference type="Pfam" id="PF14279">
    <property type="entry name" value="HNH_5"/>
    <property type="match status" value="1"/>
</dbReference>
<dbReference type="SMART" id="SM00507">
    <property type="entry name" value="HNHc"/>
    <property type="match status" value="1"/>
</dbReference>
<accession>A0A4Q9DRF2</accession>
<keyword evidence="2" id="KW-0255">Endonuclease</keyword>
<dbReference type="OrthoDB" id="9802901at2"/>
<sequence>MREIGLKPTWGGFIRMRGKTDSGRGWYQEIDPDLAYTLVTENAAVVVNRHTIRRLYSNKEFRMLILERDKYTCYFCKQYGDTIDHLLPRAKGGHTTPDNCVCACNLCNQSKADKDLEDFMNDWPPAKGELMLDWPLL</sequence>
<dbReference type="AlphaFoldDB" id="A0A4Q9DRF2"/>
<name>A0A4Q9DRF2_9BACL</name>
<dbReference type="Proteomes" id="UP000293142">
    <property type="component" value="Unassembled WGS sequence"/>
</dbReference>
<keyword evidence="2" id="KW-0540">Nuclease</keyword>
<keyword evidence="2" id="KW-0378">Hydrolase</keyword>
<dbReference type="InterPro" id="IPR052892">
    <property type="entry name" value="NA-targeting_endonuclease"/>
</dbReference>
<comment type="caution">
    <text evidence="2">The sequence shown here is derived from an EMBL/GenBank/DDBJ whole genome shotgun (WGS) entry which is preliminary data.</text>
</comment>
<dbReference type="InterPro" id="IPR003615">
    <property type="entry name" value="HNH_nuc"/>
</dbReference>
<feature type="domain" description="HNH nuclease" evidence="1">
    <location>
        <begin position="60"/>
        <end position="109"/>
    </location>
</feature>
<dbReference type="CDD" id="cd00085">
    <property type="entry name" value="HNHc"/>
    <property type="match status" value="1"/>
</dbReference>
<organism evidence="2 3">
    <name type="scientific">Paenibacillus thalictri</name>
    <dbReference type="NCBI Taxonomy" id="2527873"/>
    <lineage>
        <taxon>Bacteria</taxon>
        <taxon>Bacillati</taxon>
        <taxon>Bacillota</taxon>
        <taxon>Bacilli</taxon>
        <taxon>Bacillales</taxon>
        <taxon>Paenibacillaceae</taxon>
        <taxon>Paenibacillus</taxon>
    </lineage>
</organism>
<evidence type="ECO:0000313" key="3">
    <source>
        <dbReference type="Proteomes" id="UP000293142"/>
    </source>
</evidence>
<dbReference type="GO" id="GO:0004519">
    <property type="term" value="F:endonuclease activity"/>
    <property type="evidence" value="ECO:0007669"/>
    <property type="project" value="UniProtKB-KW"/>
</dbReference>
<gene>
    <name evidence="2" type="ORF">EYB31_17910</name>
</gene>
<dbReference type="PANTHER" id="PTHR33877:SF2">
    <property type="entry name" value="OS07G0170200 PROTEIN"/>
    <property type="match status" value="1"/>
</dbReference>
<evidence type="ECO:0000259" key="1">
    <source>
        <dbReference type="SMART" id="SM00507"/>
    </source>
</evidence>
<reference evidence="2 3" key="1">
    <citation type="submission" date="2019-02" db="EMBL/GenBank/DDBJ databases">
        <title>Paenibacillus sp. nov., isolated from surface-sterilized tissue of Thalictrum simplex L.</title>
        <authorList>
            <person name="Tuo L."/>
        </authorList>
    </citation>
    <scope>NUCLEOTIDE SEQUENCE [LARGE SCALE GENOMIC DNA]</scope>
    <source>
        <strain evidence="2 3">N2SHLJ1</strain>
    </source>
</reference>
<keyword evidence="3" id="KW-1185">Reference proteome</keyword>
<dbReference type="PANTHER" id="PTHR33877">
    <property type="entry name" value="SLL1193 PROTEIN"/>
    <property type="match status" value="1"/>
</dbReference>
<dbReference type="Gene3D" id="1.10.30.50">
    <property type="match status" value="1"/>
</dbReference>
<dbReference type="InterPro" id="IPR029471">
    <property type="entry name" value="HNH_5"/>
</dbReference>
<proteinExistence type="predicted"/>
<dbReference type="EMBL" id="SIRE01000012">
    <property type="protein sequence ID" value="TBL77494.1"/>
    <property type="molecule type" value="Genomic_DNA"/>
</dbReference>
<evidence type="ECO:0000313" key="2">
    <source>
        <dbReference type="EMBL" id="TBL77494.1"/>
    </source>
</evidence>